<name>A0A654IDJ5_9MOLU</name>
<dbReference type="PROSITE" id="PS51257">
    <property type="entry name" value="PROKAR_LIPOPROTEIN"/>
    <property type="match status" value="1"/>
</dbReference>
<reference evidence="3" key="1">
    <citation type="submission" date="2019-11" db="EMBL/GenBank/DDBJ databases">
        <authorList>
            <person name="Falquet L."/>
            <person name="Falquet L."/>
        </authorList>
    </citation>
    <scope>NUCLEOTIDE SEQUENCE</scope>
    <source>
        <strain evidence="4">G1650</strain>
        <strain evidence="3">G1705</strain>
        <strain evidence="2">G5813/1+2</strain>
    </source>
</reference>
<sequence length="787" mass="90698">MINKKHYKKLILSIFCILPVVSTSIVIGCKTVQNEQGIYKIFDFEKENQINILSEINEYFEKNDHNQELVSFVNKESHKYITLDSLMKNNYAAKYVKFDKDKFKQIIKERFNLSDAYLNKLQIEVDYTNIDRDYGNNFDIVFPVRIKRELENHKKASYASGLFSEQIIKFRLKNVKSSVQEAFSGEELKDIFNKLKELKYDNFTATVKNNIFDELKKQANLWGINELNSTQISSMFDIKTPEFDNLKSQNSNFTFKSTIFGVDFSDKNLALDEGYLKVRFAVKEGFDSTEKTKKINELQTKIKKLAIEKEKLEKNNKTGSITETNKQQIEKLVEEIKKKSLELRKVQEKALPAEAGITKLIKFKFDLNDEFWKNIKLNEVIRVDTIKYGISNTDFSSLTKSNLLIKIFNKDVKNVDIKKIEKSSDFRNAKLVLDVLLKDNKKLELNKKIGVGNYSLLYANDFTKNNIQAPYFTTERLTQENLQSVNKDFFRQFDSKLFSGGYASSRGFYAPKITTPIFMHIGEDYVANDFQPVLMPYDGEVIGAYELTTKVPFTGVGTVVVVKIKVSDLDWTPKEKEIYLNDNKDHIYMSFLHLDAQRTLNNQNLGWSSETVELGSSRTIQVVRSVTPDSPQKVSKNTVIGYLGNNASNGGWMSHAHINLYTNRPSYLSENYFSTKASQGLPEQRIKQYHQKINGKETWRQFGNIGLHQYPGKPPFTINEVDPITGIEKIGSDKKPISIQNELALFLPNLSMGLFEKRLGYANPNLVYKLRDNRTVSFSVKEVNKLT</sequence>
<evidence type="ECO:0000313" key="3">
    <source>
        <dbReference type="EMBL" id="VZR75180.1"/>
    </source>
</evidence>
<evidence type="ECO:0000256" key="1">
    <source>
        <dbReference type="SAM" id="Coils"/>
    </source>
</evidence>
<dbReference type="EMBL" id="LR738858">
    <property type="protein sequence ID" value="VZK65036.1"/>
    <property type="molecule type" value="Genomic_DNA"/>
</dbReference>
<evidence type="ECO:0000313" key="2">
    <source>
        <dbReference type="EMBL" id="VZK65036.1"/>
    </source>
</evidence>
<gene>
    <name evidence="2" type="ORF">MF5292_00193</name>
    <name evidence="4" type="ORF">MF5293_00191</name>
    <name evidence="3" type="ORF">MF5294_00192</name>
</gene>
<dbReference type="EMBL" id="LR739234">
    <property type="protein sequence ID" value="VZR97179.1"/>
    <property type="molecule type" value="Genomic_DNA"/>
</dbReference>
<proteinExistence type="predicted"/>
<organism evidence="3">
    <name type="scientific">Mycoplasma feriruminatoris</name>
    <dbReference type="NCBI Taxonomy" id="1179777"/>
    <lineage>
        <taxon>Bacteria</taxon>
        <taxon>Bacillati</taxon>
        <taxon>Mycoplasmatota</taxon>
        <taxon>Mollicutes</taxon>
        <taxon>Mycoplasmataceae</taxon>
        <taxon>Mycoplasma</taxon>
    </lineage>
</organism>
<dbReference type="AlphaFoldDB" id="A0A654IDJ5"/>
<dbReference type="EMBL" id="LR739233">
    <property type="protein sequence ID" value="VZR75180.1"/>
    <property type="molecule type" value="Genomic_DNA"/>
</dbReference>
<feature type="coiled-coil region" evidence="1">
    <location>
        <begin position="288"/>
        <end position="349"/>
    </location>
</feature>
<evidence type="ECO:0008006" key="5">
    <source>
        <dbReference type="Google" id="ProtNLM"/>
    </source>
</evidence>
<keyword evidence="1" id="KW-0175">Coiled coil</keyword>
<dbReference type="Gene3D" id="2.70.70.10">
    <property type="entry name" value="Glucose Permease (Domain IIA)"/>
    <property type="match status" value="1"/>
</dbReference>
<dbReference type="NCBIfam" id="NF045981">
    <property type="entry name" value="MSC0775_fam_LP"/>
    <property type="match status" value="1"/>
</dbReference>
<evidence type="ECO:0000313" key="4">
    <source>
        <dbReference type="EMBL" id="VZR97179.1"/>
    </source>
</evidence>
<protein>
    <recommendedName>
        <fullName evidence="5">Lipoprotein</fullName>
    </recommendedName>
</protein>
<accession>A0A654IDJ5</accession>
<dbReference type="InterPro" id="IPR011055">
    <property type="entry name" value="Dup_hybrid_motif"/>
</dbReference>